<evidence type="ECO:0000313" key="10">
    <source>
        <dbReference type="EMBL" id="KRN21678.1"/>
    </source>
</evidence>
<keyword evidence="7" id="KW-0482">Metalloprotease</keyword>
<dbReference type="GO" id="GO:0005886">
    <property type="term" value="C:plasma membrane"/>
    <property type="evidence" value="ECO:0007669"/>
    <property type="project" value="TreeGrafter"/>
</dbReference>
<comment type="cofactor">
    <cofactor evidence="1">
        <name>Zn(2+)</name>
        <dbReference type="ChEBI" id="CHEBI:29105"/>
    </cofactor>
</comment>
<keyword evidence="4" id="KW-0479">Metal-binding</keyword>
<keyword evidence="5" id="KW-0378">Hydrolase</keyword>
<sequence>MKSRGGNMTDKPRIQDDLYMAVNGDWQEKTVIPPDKAMVSADSDLTDNIRAKLVKDLTALANGEQTTNDPALQYAAKLYVKASDKAARDALGIAPIVPRLKHLESLKTLADYKAALPELVQDDYPVPYDWMVMADMHDATTNQLHLAGFSTILPDAAQYAEDTPENQEKFDAWRKMALGLLEAAGYDADTAETYVTDALAFDQRLGKLTPTNEFLAVDTNWDHPTSWADLADETSNIGLTDALASALPATPATVNVLMPDVFAQMNTLISEANYQQWQHRAIINELLNDADLLSDDLRTQAGAYARFLTGQEAATEWVKAAFQLTNAFFADSVGLYYGRTYFGEKAKANITAMVEELIAQYQVQLNHNTWLSAETRDKAIRKLKTMKIKMGYPDAEPKLALQLHFDDSDNLVEAVAKLTSQVQAFRFGQVGQPVDRSEWAMPGYLVNACYDPSKNDITFPAGILQPPFYSLDWSRAANLGGTGATIGHEISHSFDNNGAEYDENGSMNNWWQPADKAAFSKIVDAVAAQFDGRDSYGAKINGRLTVSENIADNAGMAVALAVLGKDASQEDLQTFFKAYTKSWATKMRPAMAQNRATTDVHAPAQLRVNVPVLNFDAWYRAFDVKPTDKMYLAPEKRINIWDK</sequence>
<gene>
    <name evidence="10" type="ORF">FC75_GL002139</name>
</gene>
<dbReference type="AlphaFoldDB" id="A0A0R2EZU1"/>
<name>A0A0R2EZU1_9LACO</name>
<accession>A0A0R2EZU1</accession>
<keyword evidence="6" id="KW-0862">Zinc</keyword>
<dbReference type="CDD" id="cd08662">
    <property type="entry name" value="M13"/>
    <property type="match status" value="1"/>
</dbReference>
<evidence type="ECO:0000259" key="9">
    <source>
        <dbReference type="Pfam" id="PF05649"/>
    </source>
</evidence>
<dbReference type="GO" id="GO:0004222">
    <property type="term" value="F:metalloendopeptidase activity"/>
    <property type="evidence" value="ECO:0007669"/>
    <property type="project" value="InterPro"/>
</dbReference>
<dbReference type="Gene3D" id="3.40.390.10">
    <property type="entry name" value="Collagenase (Catalytic Domain)"/>
    <property type="match status" value="1"/>
</dbReference>
<dbReference type="GO" id="GO:0016485">
    <property type="term" value="P:protein processing"/>
    <property type="evidence" value="ECO:0007669"/>
    <property type="project" value="TreeGrafter"/>
</dbReference>
<keyword evidence="11" id="KW-1185">Reference proteome</keyword>
<dbReference type="Proteomes" id="UP000050865">
    <property type="component" value="Unassembled WGS sequence"/>
</dbReference>
<evidence type="ECO:0000256" key="3">
    <source>
        <dbReference type="ARBA" id="ARBA00022670"/>
    </source>
</evidence>
<keyword evidence="3" id="KW-0645">Protease</keyword>
<dbReference type="Pfam" id="PF01431">
    <property type="entry name" value="Peptidase_M13"/>
    <property type="match status" value="1"/>
</dbReference>
<feature type="domain" description="Peptidase M13 C-terminal" evidence="8">
    <location>
        <begin position="447"/>
        <end position="638"/>
    </location>
</feature>
<dbReference type="PANTHER" id="PTHR11733">
    <property type="entry name" value="ZINC METALLOPROTEASE FAMILY M13 NEPRILYSIN-RELATED"/>
    <property type="match status" value="1"/>
</dbReference>
<dbReference type="InterPro" id="IPR042089">
    <property type="entry name" value="Peptidase_M13_dom_2"/>
</dbReference>
<dbReference type="STRING" id="1423730.FC75_GL002139"/>
<comment type="caution">
    <text evidence="10">The sequence shown here is derived from an EMBL/GenBank/DDBJ whole genome shotgun (WGS) entry which is preliminary data.</text>
</comment>
<organism evidence="10 11">
    <name type="scientific">Lacticaseibacillus camelliae DSM 22697 = JCM 13995</name>
    <dbReference type="NCBI Taxonomy" id="1423730"/>
    <lineage>
        <taxon>Bacteria</taxon>
        <taxon>Bacillati</taxon>
        <taxon>Bacillota</taxon>
        <taxon>Bacilli</taxon>
        <taxon>Lactobacillales</taxon>
        <taxon>Lactobacillaceae</taxon>
        <taxon>Lacticaseibacillus</taxon>
    </lineage>
</organism>
<reference evidence="10 11" key="1">
    <citation type="journal article" date="2015" name="Genome Announc.">
        <title>Expanding the biotechnology potential of lactobacilli through comparative genomics of 213 strains and associated genera.</title>
        <authorList>
            <person name="Sun Z."/>
            <person name="Harris H.M."/>
            <person name="McCann A."/>
            <person name="Guo C."/>
            <person name="Argimon S."/>
            <person name="Zhang W."/>
            <person name="Yang X."/>
            <person name="Jeffery I.B."/>
            <person name="Cooney J.C."/>
            <person name="Kagawa T.F."/>
            <person name="Liu W."/>
            <person name="Song Y."/>
            <person name="Salvetti E."/>
            <person name="Wrobel A."/>
            <person name="Rasinkangas P."/>
            <person name="Parkhill J."/>
            <person name="Rea M.C."/>
            <person name="O'Sullivan O."/>
            <person name="Ritari J."/>
            <person name="Douillard F.P."/>
            <person name="Paul Ross R."/>
            <person name="Yang R."/>
            <person name="Briner A.E."/>
            <person name="Felis G.E."/>
            <person name="de Vos W.M."/>
            <person name="Barrangou R."/>
            <person name="Klaenhammer T.R."/>
            <person name="Caufield P.W."/>
            <person name="Cui Y."/>
            <person name="Zhang H."/>
            <person name="O'Toole P.W."/>
        </authorList>
    </citation>
    <scope>NUCLEOTIDE SEQUENCE [LARGE SCALE GENOMIC DNA]</scope>
    <source>
        <strain evidence="10 11">DSM 22697</strain>
    </source>
</reference>
<dbReference type="Gene3D" id="1.10.1380.10">
    <property type="entry name" value="Neutral endopeptidase , domain2"/>
    <property type="match status" value="1"/>
</dbReference>
<dbReference type="InterPro" id="IPR018497">
    <property type="entry name" value="Peptidase_M13_C"/>
</dbReference>
<evidence type="ECO:0000259" key="8">
    <source>
        <dbReference type="Pfam" id="PF01431"/>
    </source>
</evidence>
<protein>
    <submittedName>
        <fullName evidence="10">Neutral endopeptidase (Endopeptidase O)</fullName>
    </submittedName>
</protein>
<dbReference type="PANTHER" id="PTHR11733:SF167">
    <property type="entry name" value="FI17812P1-RELATED"/>
    <property type="match status" value="1"/>
</dbReference>
<evidence type="ECO:0000256" key="2">
    <source>
        <dbReference type="ARBA" id="ARBA00007357"/>
    </source>
</evidence>
<comment type="similarity">
    <text evidence="2">Belongs to the peptidase M13 family.</text>
</comment>
<evidence type="ECO:0000256" key="7">
    <source>
        <dbReference type="ARBA" id="ARBA00023049"/>
    </source>
</evidence>
<proteinExistence type="inferred from homology"/>
<dbReference type="InterPro" id="IPR008753">
    <property type="entry name" value="Peptidase_M13_N"/>
</dbReference>
<dbReference type="PRINTS" id="PR00786">
    <property type="entry name" value="NEPRILYSIN"/>
</dbReference>
<dbReference type="PROSITE" id="PS51885">
    <property type="entry name" value="NEPRILYSIN"/>
    <property type="match status" value="1"/>
</dbReference>
<evidence type="ECO:0000313" key="11">
    <source>
        <dbReference type="Proteomes" id="UP000050865"/>
    </source>
</evidence>
<evidence type="ECO:0000256" key="1">
    <source>
        <dbReference type="ARBA" id="ARBA00001947"/>
    </source>
</evidence>
<dbReference type="InterPro" id="IPR024079">
    <property type="entry name" value="MetalloPept_cat_dom_sf"/>
</dbReference>
<dbReference type="Pfam" id="PF05649">
    <property type="entry name" value="Peptidase_M13_N"/>
    <property type="match status" value="1"/>
</dbReference>
<dbReference type="SUPFAM" id="SSF55486">
    <property type="entry name" value="Metalloproteases ('zincins'), catalytic domain"/>
    <property type="match status" value="1"/>
</dbReference>
<dbReference type="InterPro" id="IPR000718">
    <property type="entry name" value="Peptidase_M13"/>
</dbReference>
<evidence type="ECO:0000256" key="4">
    <source>
        <dbReference type="ARBA" id="ARBA00022723"/>
    </source>
</evidence>
<evidence type="ECO:0000256" key="6">
    <source>
        <dbReference type="ARBA" id="ARBA00022833"/>
    </source>
</evidence>
<evidence type="ECO:0000256" key="5">
    <source>
        <dbReference type="ARBA" id="ARBA00022801"/>
    </source>
</evidence>
<dbReference type="GO" id="GO:0046872">
    <property type="term" value="F:metal ion binding"/>
    <property type="evidence" value="ECO:0007669"/>
    <property type="project" value="UniProtKB-KW"/>
</dbReference>
<dbReference type="PATRIC" id="fig|1423730.4.peg.2222"/>
<dbReference type="EMBL" id="AYZJ01000042">
    <property type="protein sequence ID" value="KRN21678.1"/>
    <property type="molecule type" value="Genomic_DNA"/>
</dbReference>
<feature type="domain" description="Peptidase M13 N-terminal" evidence="9">
    <location>
        <begin position="15"/>
        <end position="393"/>
    </location>
</feature>